<dbReference type="Gene3D" id="3.90.79.10">
    <property type="entry name" value="Nucleoside Triphosphate Pyrophosphohydrolase"/>
    <property type="match status" value="1"/>
</dbReference>
<dbReference type="SUPFAM" id="SSF55811">
    <property type="entry name" value="Nudix"/>
    <property type="match status" value="1"/>
</dbReference>
<evidence type="ECO:0000313" key="4">
    <source>
        <dbReference type="EMBL" id="OHA00350.1"/>
    </source>
</evidence>
<dbReference type="Pfam" id="PF00293">
    <property type="entry name" value="NUDIX"/>
    <property type="match status" value="1"/>
</dbReference>
<name>A0A1G2KLN4_9BACT</name>
<dbReference type="PANTHER" id="PTHR43046:SF14">
    <property type="entry name" value="MUTT_NUDIX FAMILY PROTEIN"/>
    <property type="match status" value="1"/>
</dbReference>
<gene>
    <name evidence="4" type="ORF">A3C11_00645</name>
</gene>
<dbReference type="PROSITE" id="PS51462">
    <property type="entry name" value="NUDIX"/>
    <property type="match status" value="1"/>
</dbReference>
<evidence type="ECO:0000256" key="1">
    <source>
        <dbReference type="ARBA" id="ARBA00001946"/>
    </source>
</evidence>
<accession>A0A1G2KLN4</accession>
<comment type="caution">
    <text evidence="4">The sequence shown here is derived from an EMBL/GenBank/DDBJ whole genome shotgun (WGS) entry which is preliminary data.</text>
</comment>
<keyword evidence="2" id="KW-0378">Hydrolase</keyword>
<dbReference type="InterPro" id="IPR020476">
    <property type="entry name" value="Nudix_hydrolase"/>
</dbReference>
<evidence type="ECO:0000256" key="2">
    <source>
        <dbReference type="ARBA" id="ARBA00022801"/>
    </source>
</evidence>
<organism evidence="4 5">
    <name type="scientific">Candidatus Sungbacteria bacterium RIFCSPHIGHO2_02_FULL_49_12</name>
    <dbReference type="NCBI Taxonomy" id="1802271"/>
    <lineage>
        <taxon>Bacteria</taxon>
        <taxon>Candidatus Sungiibacteriota</taxon>
    </lineage>
</organism>
<reference evidence="4 5" key="1">
    <citation type="journal article" date="2016" name="Nat. Commun.">
        <title>Thousands of microbial genomes shed light on interconnected biogeochemical processes in an aquifer system.</title>
        <authorList>
            <person name="Anantharaman K."/>
            <person name="Brown C.T."/>
            <person name="Hug L.A."/>
            <person name="Sharon I."/>
            <person name="Castelle C.J."/>
            <person name="Probst A.J."/>
            <person name="Thomas B.C."/>
            <person name="Singh A."/>
            <person name="Wilkins M.J."/>
            <person name="Karaoz U."/>
            <person name="Brodie E.L."/>
            <person name="Williams K.H."/>
            <person name="Hubbard S.S."/>
            <person name="Banfield J.F."/>
        </authorList>
    </citation>
    <scope>NUCLEOTIDE SEQUENCE [LARGE SCALE GENOMIC DNA]</scope>
</reference>
<evidence type="ECO:0000313" key="5">
    <source>
        <dbReference type="Proteomes" id="UP000177362"/>
    </source>
</evidence>
<comment type="cofactor">
    <cofactor evidence="1">
        <name>Mg(2+)</name>
        <dbReference type="ChEBI" id="CHEBI:18420"/>
    </cofactor>
</comment>
<dbReference type="GO" id="GO:0016787">
    <property type="term" value="F:hydrolase activity"/>
    <property type="evidence" value="ECO:0007669"/>
    <property type="project" value="UniProtKB-KW"/>
</dbReference>
<evidence type="ECO:0000259" key="3">
    <source>
        <dbReference type="PROSITE" id="PS51462"/>
    </source>
</evidence>
<dbReference type="PRINTS" id="PR00502">
    <property type="entry name" value="NUDIXFAMILY"/>
</dbReference>
<dbReference type="AlphaFoldDB" id="A0A1G2KLN4"/>
<dbReference type="Proteomes" id="UP000177362">
    <property type="component" value="Unassembled WGS sequence"/>
</dbReference>
<protein>
    <recommendedName>
        <fullName evidence="3">Nudix hydrolase domain-containing protein</fullName>
    </recommendedName>
</protein>
<dbReference type="STRING" id="1802271.A3C11_00645"/>
<sequence length="140" mass="15986">MDEKRQITVVVGLIKNEKGKILLQKRVDPLIPDAHEKWEFPGGRIDFGESPVQALERECKEEIGCEITVLRLLPTVQSPIWTRTDNKSQQVFVLCYEAHIVNGTPHPLDKKVSEVGWFSKEEIQNMDTLLGIKDFISMSL</sequence>
<proteinExistence type="predicted"/>
<dbReference type="EMBL" id="MHQJ01000050">
    <property type="protein sequence ID" value="OHA00350.1"/>
    <property type="molecule type" value="Genomic_DNA"/>
</dbReference>
<dbReference type="PANTHER" id="PTHR43046">
    <property type="entry name" value="GDP-MANNOSE MANNOSYL HYDROLASE"/>
    <property type="match status" value="1"/>
</dbReference>
<dbReference type="InterPro" id="IPR000086">
    <property type="entry name" value="NUDIX_hydrolase_dom"/>
</dbReference>
<dbReference type="InterPro" id="IPR015797">
    <property type="entry name" value="NUDIX_hydrolase-like_dom_sf"/>
</dbReference>
<feature type="domain" description="Nudix hydrolase" evidence="3">
    <location>
        <begin position="4"/>
        <end position="140"/>
    </location>
</feature>